<accession>A0ABP6WL77</accession>
<sequence length="46" mass="5072">MLMKKLARKTAYGLAALITATVIISIPTAAEADTGWGWRVFNHARR</sequence>
<keyword evidence="2" id="KW-1185">Reference proteome</keyword>
<name>A0ABP6WL77_9ACTN</name>
<evidence type="ECO:0000313" key="2">
    <source>
        <dbReference type="Proteomes" id="UP001500301"/>
    </source>
</evidence>
<dbReference type="EMBL" id="BAABBB010000026">
    <property type="protein sequence ID" value="GAA3550815.1"/>
    <property type="molecule type" value="Genomic_DNA"/>
</dbReference>
<evidence type="ECO:0000313" key="1">
    <source>
        <dbReference type="EMBL" id="GAA3550815.1"/>
    </source>
</evidence>
<protein>
    <submittedName>
        <fullName evidence="1">Uncharacterized protein</fullName>
    </submittedName>
</protein>
<organism evidence="1 2">
    <name type="scientific">Nocardioides daeguensis</name>
    <dbReference type="NCBI Taxonomy" id="908359"/>
    <lineage>
        <taxon>Bacteria</taxon>
        <taxon>Bacillati</taxon>
        <taxon>Actinomycetota</taxon>
        <taxon>Actinomycetes</taxon>
        <taxon>Propionibacteriales</taxon>
        <taxon>Nocardioidaceae</taxon>
        <taxon>Nocardioides</taxon>
    </lineage>
</organism>
<proteinExistence type="predicted"/>
<gene>
    <name evidence="1" type="ORF">GCM10022263_42210</name>
</gene>
<dbReference type="Proteomes" id="UP001500301">
    <property type="component" value="Unassembled WGS sequence"/>
</dbReference>
<comment type="caution">
    <text evidence="1">The sequence shown here is derived from an EMBL/GenBank/DDBJ whole genome shotgun (WGS) entry which is preliminary data.</text>
</comment>
<reference evidence="2" key="1">
    <citation type="journal article" date="2019" name="Int. J. Syst. Evol. Microbiol.">
        <title>The Global Catalogue of Microorganisms (GCM) 10K type strain sequencing project: providing services to taxonomists for standard genome sequencing and annotation.</title>
        <authorList>
            <consortium name="The Broad Institute Genomics Platform"/>
            <consortium name="The Broad Institute Genome Sequencing Center for Infectious Disease"/>
            <person name="Wu L."/>
            <person name="Ma J."/>
        </authorList>
    </citation>
    <scope>NUCLEOTIDE SEQUENCE [LARGE SCALE GENOMIC DNA]</scope>
    <source>
        <strain evidence="2">JCM 17460</strain>
    </source>
</reference>